<dbReference type="EMBL" id="JAKEVZ010000001">
    <property type="protein sequence ID" value="MCF1749880.1"/>
    <property type="molecule type" value="Genomic_DNA"/>
</dbReference>
<comment type="caution">
    <text evidence="1">The sequence shown here is derived from an EMBL/GenBank/DDBJ whole genome shotgun (WGS) entry which is preliminary data.</text>
</comment>
<organism evidence="1 2">
    <name type="scientific">Mariniradius sediminis</name>
    <dbReference type="NCBI Taxonomy" id="2909237"/>
    <lineage>
        <taxon>Bacteria</taxon>
        <taxon>Pseudomonadati</taxon>
        <taxon>Bacteroidota</taxon>
        <taxon>Cytophagia</taxon>
        <taxon>Cytophagales</taxon>
        <taxon>Cyclobacteriaceae</taxon>
        <taxon>Mariniradius</taxon>
    </lineage>
</organism>
<accession>A0ABS9BQX5</accession>
<evidence type="ECO:0000313" key="2">
    <source>
        <dbReference type="Proteomes" id="UP001201449"/>
    </source>
</evidence>
<sequence length="50" mass="5791">MADEKNFIFSINDCDNSNFWIVLEKSGEKWGKVVESVFPFLTFVTTVNSR</sequence>
<proteinExistence type="predicted"/>
<reference evidence="1 2" key="1">
    <citation type="submission" date="2022-01" db="EMBL/GenBank/DDBJ databases">
        <title>Mariniradius saccharolyticus sp. nov., isolated from sediment of a river.</title>
        <authorList>
            <person name="Liu H."/>
        </authorList>
    </citation>
    <scope>NUCLEOTIDE SEQUENCE [LARGE SCALE GENOMIC DNA]</scope>
    <source>
        <strain evidence="1 2">RY-2</strain>
    </source>
</reference>
<evidence type="ECO:0000313" key="1">
    <source>
        <dbReference type="EMBL" id="MCF1749880.1"/>
    </source>
</evidence>
<gene>
    <name evidence="1" type="ORF">L0U89_02255</name>
</gene>
<name>A0ABS9BQX5_9BACT</name>
<keyword evidence="2" id="KW-1185">Reference proteome</keyword>
<protein>
    <submittedName>
        <fullName evidence="1">Uncharacterized protein</fullName>
    </submittedName>
</protein>
<dbReference type="Proteomes" id="UP001201449">
    <property type="component" value="Unassembled WGS sequence"/>
</dbReference>
<dbReference type="RefSeq" id="WP_157198623.1">
    <property type="nucleotide sequence ID" value="NZ_JAKEVZ010000001.1"/>
</dbReference>